<dbReference type="PROSITE" id="PS50846">
    <property type="entry name" value="HMA_2"/>
    <property type="match status" value="2"/>
</dbReference>
<dbReference type="SUPFAM" id="SSF56784">
    <property type="entry name" value="HAD-like"/>
    <property type="match status" value="1"/>
</dbReference>
<dbReference type="GO" id="GO:0012505">
    <property type="term" value="C:endomembrane system"/>
    <property type="evidence" value="ECO:0007669"/>
    <property type="project" value="UniProtKB-SubCell"/>
</dbReference>
<dbReference type="GO" id="GO:0055070">
    <property type="term" value="P:copper ion homeostasis"/>
    <property type="evidence" value="ECO:0007669"/>
    <property type="project" value="TreeGrafter"/>
</dbReference>
<dbReference type="SUPFAM" id="SSF81653">
    <property type="entry name" value="Calcium ATPase, transduction domain A"/>
    <property type="match status" value="1"/>
</dbReference>
<gene>
    <name evidence="17" type="primary">copA_2</name>
    <name evidence="17" type="ORF">NCTC10723_01508</name>
</gene>
<dbReference type="SFLD" id="SFLDS00003">
    <property type="entry name" value="Haloacid_Dehalogenase"/>
    <property type="match status" value="1"/>
</dbReference>
<evidence type="ECO:0000313" key="18">
    <source>
        <dbReference type="Proteomes" id="UP000255328"/>
    </source>
</evidence>
<feature type="transmembrane region" description="Helical" evidence="15">
    <location>
        <begin position="198"/>
        <end position="216"/>
    </location>
</feature>
<evidence type="ECO:0000256" key="13">
    <source>
        <dbReference type="ARBA" id="ARBA00023065"/>
    </source>
</evidence>
<dbReference type="OrthoDB" id="9813266at2"/>
<dbReference type="SFLD" id="SFLDG00002">
    <property type="entry name" value="C1.7:_P-type_atpase_like"/>
    <property type="match status" value="1"/>
</dbReference>
<evidence type="ECO:0000256" key="4">
    <source>
        <dbReference type="ARBA" id="ARBA00022692"/>
    </source>
</evidence>
<dbReference type="Gene3D" id="3.30.70.100">
    <property type="match status" value="2"/>
</dbReference>
<dbReference type="InterPro" id="IPR023298">
    <property type="entry name" value="ATPase_P-typ_TM_dom_sf"/>
</dbReference>
<dbReference type="SUPFAM" id="SSF55008">
    <property type="entry name" value="HMA, heavy metal-associated domain"/>
    <property type="match status" value="2"/>
</dbReference>
<dbReference type="NCBIfam" id="TIGR00003">
    <property type="entry name" value="copper ion binding protein"/>
    <property type="match status" value="2"/>
</dbReference>
<dbReference type="InterPro" id="IPR036412">
    <property type="entry name" value="HAD-like_sf"/>
</dbReference>
<dbReference type="Pfam" id="PF00403">
    <property type="entry name" value="HMA"/>
    <property type="match status" value="2"/>
</dbReference>
<dbReference type="FunFam" id="3.30.70.100:FF:000001">
    <property type="entry name" value="ATPase copper transporting beta"/>
    <property type="match status" value="1"/>
</dbReference>
<dbReference type="FunFam" id="2.70.150.10:FF:000002">
    <property type="entry name" value="Copper-transporting ATPase 1, putative"/>
    <property type="match status" value="1"/>
</dbReference>
<feature type="transmembrane region" description="Helical" evidence="15">
    <location>
        <begin position="266"/>
        <end position="285"/>
    </location>
</feature>
<comment type="similarity">
    <text evidence="2 15">Belongs to the cation transport ATPase (P-type) (TC 3.A.3) family. Type IB subfamily.</text>
</comment>
<dbReference type="InterPro" id="IPR023299">
    <property type="entry name" value="ATPase_P-typ_cyto_dom_N"/>
</dbReference>
<evidence type="ECO:0000313" key="17">
    <source>
        <dbReference type="EMBL" id="STO32043.1"/>
    </source>
</evidence>
<dbReference type="InterPro" id="IPR001757">
    <property type="entry name" value="P_typ_ATPase"/>
</dbReference>
<evidence type="ECO:0000256" key="2">
    <source>
        <dbReference type="ARBA" id="ARBA00006024"/>
    </source>
</evidence>
<dbReference type="CDD" id="cd02094">
    <property type="entry name" value="P-type_ATPase_Cu-like"/>
    <property type="match status" value="1"/>
</dbReference>
<dbReference type="PRINTS" id="PR00943">
    <property type="entry name" value="CUATPASE"/>
</dbReference>
<evidence type="ECO:0000256" key="12">
    <source>
        <dbReference type="ARBA" id="ARBA00022989"/>
    </source>
</evidence>
<feature type="domain" description="HMA" evidence="16">
    <location>
        <begin position="2"/>
        <end position="68"/>
    </location>
</feature>
<dbReference type="Gene3D" id="3.40.1110.10">
    <property type="entry name" value="Calcium-transporting ATPase, cytoplasmic domain N"/>
    <property type="match status" value="1"/>
</dbReference>
<keyword evidence="6" id="KW-0677">Repeat</keyword>
<keyword evidence="14 15" id="KW-0472">Membrane</keyword>
<keyword evidence="15" id="KW-1003">Cell membrane</keyword>
<evidence type="ECO:0000256" key="15">
    <source>
        <dbReference type="RuleBase" id="RU362081"/>
    </source>
</evidence>
<evidence type="ECO:0000256" key="5">
    <source>
        <dbReference type="ARBA" id="ARBA00022723"/>
    </source>
</evidence>
<keyword evidence="9 15" id="KW-0067">ATP-binding</keyword>
<dbReference type="InterPro" id="IPR044492">
    <property type="entry name" value="P_typ_ATPase_HD_dom"/>
</dbReference>
<dbReference type="SUPFAM" id="SSF81665">
    <property type="entry name" value="Calcium ATPase, transmembrane domain M"/>
    <property type="match status" value="1"/>
</dbReference>
<keyword evidence="7 15" id="KW-0547">Nucleotide-binding</keyword>
<feature type="transmembrane region" description="Helical" evidence="15">
    <location>
        <begin position="453"/>
        <end position="477"/>
    </location>
</feature>
<dbReference type="PROSITE" id="PS00154">
    <property type="entry name" value="ATPASE_E1_E2"/>
    <property type="match status" value="1"/>
</dbReference>
<keyword evidence="13" id="KW-0406">Ion transport</keyword>
<evidence type="ECO:0000256" key="1">
    <source>
        <dbReference type="ARBA" id="ARBA00004127"/>
    </source>
</evidence>
<dbReference type="Gene3D" id="3.40.50.1000">
    <property type="entry name" value="HAD superfamily/HAD-like"/>
    <property type="match status" value="1"/>
</dbReference>
<dbReference type="EMBL" id="UGGU01000003">
    <property type="protein sequence ID" value="STO32043.1"/>
    <property type="molecule type" value="Genomic_DNA"/>
</dbReference>
<dbReference type="InterPro" id="IPR023214">
    <property type="entry name" value="HAD_sf"/>
</dbReference>
<dbReference type="Pfam" id="PF00122">
    <property type="entry name" value="E1-E2_ATPase"/>
    <property type="match status" value="1"/>
</dbReference>
<keyword evidence="12 15" id="KW-1133">Transmembrane helix</keyword>
<evidence type="ECO:0000256" key="11">
    <source>
        <dbReference type="ARBA" id="ARBA00022967"/>
    </source>
</evidence>
<proteinExistence type="inferred from homology"/>
<comment type="subcellular location">
    <subcellularLocation>
        <location evidence="15">Cell membrane</location>
    </subcellularLocation>
    <subcellularLocation>
        <location evidence="1">Endomembrane system</location>
        <topology evidence="1">Multi-pass membrane protein</topology>
    </subcellularLocation>
</comment>
<dbReference type="PANTHER" id="PTHR43520">
    <property type="entry name" value="ATP7, ISOFORM B"/>
    <property type="match status" value="1"/>
</dbReference>
<dbReference type="InterPro" id="IPR006122">
    <property type="entry name" value="HMA_Cu_ion-bd"/>
</dbReference>
<dbReference type="RefSeq" id="WP_115270883.1">
    <property type="nucleotide sequence ID" value="NZ_UGGU01000003.1"/>
</dbReference>
<dbReference type="SFLD" id="SFLDF00027">
    <property type="entry name" value="p-type_atpase"/>
    <property type="match status" value="1"/>
</dbReference>
<dbReference type="GO" id="GO:0005507">
    <property type="term" value="F:copper ion binding"/>
    <property type="evidence" value="ECO:0007669"/>
    <property type="project" value="InterPro"/>
</dbReference>
<dbReference type="EC" id="3.6.3.-" evidence="17"/>
<dbReference type="CDD" id="cd00371">
    <property type="entry name" value="HMA"/>
    <property type="match status" value="2"/>
</dbReference>
<dbReference type="Proteomes" id="UP000255328">
    <property type="component" value="Unassembled WGS sequence"/>
</dbReference>
<protein>
    <submittedName>
        <fullName evidence="17">Copper-exporting P-type ATPase A</fullName>
        <ecNumber evidence="17">3.6.3.-</ecNumber>
    </submittedName>
</protein>
<evidence type="ECO:0000256" key="3">
    <source>
        <dbReference type="ARBA" id="ARBA00022448"/>
    </source>
</evidence>
<keyword evidence="18" id="KW-1185">Reference proteome</keyword>
<dbReference type="AlphaFoldDB" id="A0A377GYU8"/>
<dbReference type="FunFam" id="3.30.70.100:FF:000005">
    <property type="entry name" value="Copper-exporting P-type ATPase A"/>
    <property type="match status" value="1"/>
</dbReference>
<dbReference type="PRINTS" id="PR00942">
    <property type="entry name" value="CUATPASEI"/>
</dbReference>
<feature type="domain" description="HMA" evidence="16">
    <location>
        <begin position="74"/>
        <end position="140"/>
    </location>
</feature>
<organism evidence="17 18">
    <name type="scientific">Fusobacterium necrogenes</name>
    <dbReference type="NCBI Taxonomy" id="858"/>
    <lineage>
        <taxon>Bacteria</taxon>
        <taxon>Fusobacteriati</taxon>
        <taxon>Fusobacteriota</taxon>
        <taxon>Fusobacteriia</taxon>
        <taxon>Fusobacteriales</taxon>
        <taxon>Fusobacteriaceae</taxon>
        <taxon>Fusobacterium</taxon>
    </lineage>
</organism>
<accession>A0A377GYU8</accession>
<dbReference type="InterPro" id="IPR027256">
    <property type="entry name" value="P-typ_ATPase_IB"/>
</dbReference>
<dbReference type="GO" id="GO:0005524">
    <property type="term" value="F:ATP binding"/>
    <property type="evidence" value="ECO:0007669"/>
    <property type="project" value="UniProtKB-UniRule"/>
</dbReference>
<dbReference type="InterPro" id="IPR018303">
    <property type="entry name" value="ATPase_P-typ_P_site"/>
</dbReference>
<name>A0A377GYU8_9FUSO</name>
<feature type="transmembrane region" description="Helical" evidence="15">
    <location>
        <begin position="769"/>
        <end position="788"/>
    </location>
</feature>
<sequence length="823" mass="89749">MTKKNYQLGGVTCQVCVNKIEKKLSKLEGVNEAVVNFSNEKLIVDYDEKVLESEKIKEVVKKLGYEIEEINDYKEVELDISGITCQVCVNKIEKKVGKLEGVNEVVVNLANSRGKVIYDSEKIKLSEILEVIKKLGYDGKKHEELEEDSRALENEKILKREFLEFKLAIFFSAIVFYISMGTMVGLPVPNIISPDNNPLNFALIQLVLAIPVIYIGRRFYRVGIKQLIMRSPSMDSLIATGTGSAILYSLYGTYKIYQGDIHYAHALYYESGVVILALILLGKYLENVSKGKTSEAIKKLMNLKSKKATLVRDGKFVQVDIEEVELNEIVLVKPGESIPVDGVVVDGQSSVDESMLTGESIPVEKNIGDKVFGASINKNGTLQIKAEAIGKDTVISKIIKLVENAQGSKAPIAKIADKVSGYFVPVVMLIATIAGITWYYLGSRGIVEIHEAPSIFALTIFVAVMVIACPCSLGLATPTAIMVGTGRGAELGVLIKSGEALEKAHKVDTIVFDKTGTLTVGKPKITDIIVFNEMSEDEILKISGALEEYSEHPLGEAIVEAVKERKLVFPKVKDFKSITGKGVSGVIDEKKIYIGNIKLMKEFGIELGDEKILDELANQGKTPMYLAIDGKLAGVIAVADILKDEAIETIKELQKRGYHVGMITGDNKLTAQAIGKQVGIDIIFAEVTPEEKYLKVKELQEQGKNVAMVGDGINDSPALVQANIGIAIGGGTDIAMESADIVLMKKNLKNVLVAMELSHAVIKNIKENLFWAFIYNTIGIPVAAGVLYPLTGHLLNPMIAGAAMAMSSVSVVTNALRLKKFKK</sequence>
<evidence type="ECO:0000259" key="16">
    <source>
        <dbReference type="PROSITE" id="PS50846"/>
    </source>
</evidence>
<keyword evidence="17" id="KW-0378">Hydrolase</keyword>
<dbReference type="Gene3D" id="2.70.150.10">
    <property type="entry name" value="Calcium-transporting ATPase, cytoplasmic transduction domain A"/>
    <property type="match status" value="1"/>
</dbReference>
<keyword evidence="4 15" id="KW-0812">Transmembrane</keyword>
<keyword evidence="10" id="KW-0460">Magnesium</keyword>
<keyword evidence="3" id="KW-0813">Transport</keyword>
<evidence type="ECO:0000256" key="8">
    <source>
        <dbReference type="ARBA" id="ARBA00022796"/>
    </source>
</evidence>
<evidence type="ECO:0000256" key="14">
    <source>
        <dbReference type="ARBA" id="ARBA00023136"/>
    </source>
</evidence>
<dbReference type="InterPro" id="IPR059000">
    <property type="entry name" value="ATPase_P-type_domA"/>
</dbReference>
<dbReference type="InterPro" id="IPR036163">
    <property type="entry name" value="HMA_dom_sf"/>
</dbReference>
<dbReference type="Pfam" id="PF00702">
    <property type="entry name" value="Hydrolase"/>
    <property type="match status" value="1"/>
</dbReference>
<evidence type="ECO:0000256" key="9">
    <source>
        <dbReference type="ARBA" id="ARBA00022840"/>
    </source>
</evidence>
<dbReference type="InterPro" id="IPR006121">
    <property type="entry name" value="HMA_dom"/>
</dbReference>
<feature type="transmembrane region" description="Helical" evidence="15">
    <location>
        <begin position="237"/>
        <end position="254"/>
    </location>
</feature>
<feature type="transmembrane region" description="Helical" evidence="15">
    <location>
        <begin position="419"/>
        <end position="441"/>
    </location>
</feature>
<dbReference type="PANTHER" id="PTHR43520:SF8">
    <property type="entry name" value="P-TYPE CU(+) TRANSPORTER"/>
    <property type="match status" value="1"/>
</dbReference>
<dbReference type="NCBIfam" id="TIGR01494">
    <property type="entry name" value="ATPase_P-type"/>
    <property type="match status" value="1"/>
</dbReference>
<keyword evidence="11" id="KW-1278">Translocase</keyword>
<dbReference type="GO" id="GO:0016887">
    <property type="term" value="F:ATP hydrolysis activity"/>
    <property type="evidence" value="ECO:0007669"/>
    <property type="project" value="InterPro"/>
</dbReference>
<dbReference type="NCBIfam" id="TIGR01511">
    <property type="entry name" value="ATPase-IB1_Cu"/>
    <property type="match status" value="1"/>
</dbReference>
<dbReference type="GO" id="GO:0005886">
    <property type="term" value="C:plasma membrane"/>
    <property type="evidence" value="ECO:0007669"/>
    <property type="project" value="UniProtKB-SubCell"/>
</dbReference>
<feature type="transmembrane region" description="Helical" evidence="15">
    <location>
        <begin position="167"/>
        <end position="186"/>
    </location>
</feature>
<evidence type="ECO:0000256" key="10">
    <source>
        <dbReference type="ARBA" id="ARBA00022842"/>
    </source>
</evidence>
<dbReference type="GO" id="GO:0043682">
    <property type="term" value="F:P-type divalent copper transporter activity"/>
    <property type="evidence" value="ECO:0007669"/>
    <property type="project" value="TreeGrafter"/>
</dbReference>
<keyword evidence="5 15" id="KW-0479">Metal-binding</keyword>
<evidence type="ECO:0000256" key="6">
    <source>
        <dbReference type="ARBA" id="ARBA00022737"/>
    </source>
</evidence>
<reference evidence="17 18" key="1">
    <citation type="submission" date="2018-06" db="EMBL/GenBank/DDBJ databases">
        <authorList>
            <consortium name="Pathogen Informatics"/>
            <person name="Doyle S."/>
        </authorList>
    </citation>
    <scope>NUCLEOTIDE SEQUENCE [LARGE SCALE GENOMIC DNA]</scope>
    <source>
        <strain evidence="17 18">NCTC10723</strain>
    </source>
</reference>
<feature type="transmembrane region" description="Helical" evidence="15">
    <location>
        <begin position="794"/>
        <end position="816"/>
    </location>
</feature>
<dbReference type="NCBIfam" id="TIGR01525">
    <property type="entry name" value="ATPase-IB_hvy"/>
    <property type="match status" value="1"/>
</dbReference>
<keyword evidence="8" id="KW-0186">Copper</keyword>
<dbReference type="InterPro" id="IPR008250">
    <property type="entry name" value="ATPase_P-typ_transduc_dom_A_sf"/>
</dbReference>
<evidence type="ECO:0000256" key="7">
    <source>
        <dbReference type="ARBA" id="ARBA00022741"/>
    </source>
</evidence>
<dbReference type="PRINTS" id="PR00119">
    <property type="entry name" value="CATATPASE"/>
</dbReference>
<keyword evidence="8" id="KW-0187">Copper transport</keyword>